<protein>
    <submittedName>
        <fullName evidence="3">Uncharacterized protein</fullName>
    </submittedName>
</protein>
<keyword evidence="2" id="KW-0812">Transmembrane</keyword>
<proteinExistence type="predicted"/>
<dbReference type="EMBL" id="QRON01000004">
    <property type="protein sequence ID" value="RHL28631.1"/>
    <property type="molecule type" value="Genomic_DNA"/>
</dbReference>
<dbReference type="RefSeq" id="WP_118370035.1">
    <property type="nucleotide sequence ID" value="NZ_QRON01000004.1"/>
</dbReference>
<organism evidence="3 4">
    <name type="scientific">Agathobacter rectalis</name>
    <dbReference type="NCBI Taxonomy" id="39491"/>
    <lineage>
        <taxon>Bacteria</taxon>
        <taxon>Bacillati</taxon>
        <taxon>Bacillota</taxon>
        <taxon>Clostridia</taxon>
        <taxon>Lachnospirales</taxon>
        <taxon>Lachnospiraceae</taxon>
        <taxon>Agathobacter</taxon>
    </lineage>
</organism>
<evidence type="ECO:0000256" key="1">
    <source>
        <dbReference type="SAM" id="MobiDB-lite"/>
    </source>
</evidence>
<name>A0A415JX74_9FIRM</name>
<accession>A0A415JX74</accession>
<feature type="transmembrane region" description="Helical" evidence="2">
    <location>
        <begin position="20"/>
        <end position="39"/>
    </location>
</feature>
<comment type="caution">
    <text evidence="3">The sequence shown here is derived from an EMBL/GenBank/DDBJ whole genome shotgun (WGS) entry which is preliminary data.</text>
</comment>
<dbReference type="AlphaFoldDB" id="A0A415JX74"/>
<dbReference type="Proteomes" id="UP000283297">
    <property type="component" value="Unassembled WGS sequence"/>
</dbReference>
<evidence type="ECO:0000256" key="2">
    <source>
        <dbReference type="SAM" id="Phobius"/>
    </source>
</evidence>
<gene>
    <name evidence="3" type="ORF">DW028_08270</name>
</gene>
<reference evidence="3 4" key="1">
    <citation type="submission" date="2018-08" db="EMBL/GenBank/DDBJ databases">
        <title>A genome reference for cultivated species of the human gut microbiota.</title>
        <authorList>
            <person name="Zou Y."/>
            <person name="Xue W."/>
            <person name="Luo G."/>
        </authorList>
    </citation>
    <scope>NUCLEOTIDE SEQUENCE [LARGE SCALE GENOMIC DNA]</scope>
    <source>
        <strain evidence="3 4">AF38-24</strain>
    </source>
</reference>
<keyword evidence="2" id="KW-0472">Membrane</keyword>
<evidence type="ECO:0000313" key="4">
    <source>
        <dbReference type="Proteomes" id="UP000283297"/>
    </source>
</evidence>
<evidence type="ECO:0000313" key="3">
    <source>
        <dbReference type="EMBL" id="RHL28631.1"/>
    </source>
</evidence>
<feature type="compositionally biased region" description="Basic and acidic residues" evidence="1">
    <location>
        <begin position="48"/>
        <end position="65"/>
    </location>
</feature>
<sequence length="130" mass="15196">MNKDMEIVDDEMEDGKMNEILKIIKVIIKGGFSIVIELIRRNSKKKSSRENHEKTESSKSKKLKEYSKKSCFQNDINKDEEKTKKGFFVNTDDYDIDSEEYWVTLGAFLQQNRNESDVSLKKINGGKYNE</sequence>
<feature type="region of interest" description="Disordered" evidence="1">
    <location>
        <begin position="42"/>
        <end position="65"/>
    </location>
</feature>
<keyword evidence="2" id="KW-1133">Transmembrane helix</keyword>